<keyword evidence="3" id="KW-0689">Ribosomal protein</keyword>
<gene>
    <name evidence="10" type="ORF">HW555_008624</name>
</gene>
<comment type="subcellular location">
    <subcellularLocation>
        <location evidence="1">Mitochondrion</location>
    </subcellularLocation>
</comment>
<dbReference type="PANTHER" id="PTHR15925">
    <property type="entry name" value="MITOCHONDRIAL RIBOSOMAL PROTEIN S23"/>
    <property type="match status" value="1"/>
</dbReference>
<evidence type="ECO:0000259" key="9">
    <source>
        <dbReference type="Pfam" id="PF10484"/>
    </source>
</evidence>
<feature type="domain" description="Small ribosomal subunit protein mS23 conserved" evidence="9">
    <location>
        <begin position="133"/>
        <end position="241"/>
    </location>
</feature>
<dbReference type="Pfam" id="PF04803">
    <property type="entry name" value="Cor1"/>
    <property type="match status" value="1"/>
</dbReference>
<dbReference type="GO" id="GO:0003735">
    <property type="term" value="F:structural constituent of ribosome"/>
    <property type="evidence" value="ECO:0007669"/>
    <property type="project" value="InterPro"/>
</dbReference>
<protein>
    <recommendedName>
        <fullName evidence="6">Small ribosomal subunit protein mS23</fullName>
    </recommendedName>
</protein>
<sequence length="279" mass="32142">MNNQLETRKEKSNTLLKNLTEVMVQLEADCNAMKDNEKKLEHLTGAVVKCMQQATTAHKQKLKILRDIHTSFKKQCEEMEMDHKTETDKLAEELEDDIKKLQEKLISETKRSGWENLRRTIFHAMQNDFYNFLFRRVEGLLTKGAIKPDDRPLWFDVYRAFPPLVEPKFAKPKPENKPIRPILYPEDNIRVKFHSKGYGLGAINMISQTETQTKRLVQQYEKLKSEGVPKKELVEKAAEIVGSERQLEAAKAKITAESPGSVTAKVLAEADIKNIFSEK</sequence>
<dbReference type="PANTHER" id="PTHR15925:SF2">
    <property type="entry name" value="SMALL RIBOSOMAL SUBUNIT PROTEIN MS23"/>
    <property type="match status" value="1"/>
</dbReference>
<dbReference type="InterPro" id="IPR023611">
    <property type="entry name" value="mS23_dom_met"/>
</dbReference>
<dbReference type="GO" id="GO:0005840">
    <property type="term" value="C:ribosome"/>
    <property type="evidence" value="ECO:0007669"/>
    <property type="project" value="InterPro"/>
</dbReference>
<dbReference type="Pfam" id="PF10484">
    <property type="entry name" value="MRP-S23"/>
    <property type="match status" value="1"/>
</dbReference>
<proteinExistence type="inferred from homology"/>
<dbReference type="InterPro" id="IPR019520">
    <property type="entry name" value="Ribosomal_mS23_met"/>
</dbReference>
<dbReference type="AlphaFoldDB" id="A0A835GC72"/>
<evidence type="ECO:0000256" key="6">
    <source>
        <dbReference type="ARBA" id="ARBA00035137"/>
    </source>
</evidence>
<dbReference type="InterPro" id="IPR006888">
    <property type="entry name" value="XLR/SYCP3/FAM9_dom"/>
</dbReference>
<name>A0A835GC72_SPOEX</name>
<comment type="caution">
    <text evidence="10">The sequence shown here is derived from an EMBL/GenBank/DDBJ whole genome shotgun (WGS) entry which is preliminary data.</text>
</comment>
<evidence type="ECO:0000256" key="1">
    <source>
        <dbReference type="ARBA" id="ARBA00004173"/>
    </source>
</evidence>
<feature type="coiled-coil region" evidence="7">
    <location>
        <begin position="206"/>
        <end position="253"/>
    </location>
</feature>
<dbReference type="GO" id="GO:0005739">
    <property type="term" value="C:mitochondrion"/>
    <property type="evidence" value="ECO:0007669"/>
    <property type="project" value="InterPro"/>
</dbReference>
<feature type="domain" description="XLR/SYCP3/FAM9" evidence="8">
    <location>
        <begin position="2"/>
        <end position="104"/>
    </location>
</feature>
<keyword evidence="11" id="KW-1185">Reference proteome</keyword>
<comment type="similarity">
    <text evidence="2">Belongs to the mitochondrion-specific ribosomal protein mS23 family.</text>
</comment>
<reference evidence="10" key="1">
    <citation type="submission" date="2020-08" db="EMBL/GenBank/DDBJ databases">
        <title>Spodoptera exigua strain:BAW_Kor-Di-RS1 Genome sequencing and assembly.</title>
        <authorList>
            <person name="Kim J."/>
            <person name="Nam H.Y."/>
            <person name="Kwon M."/>
            <person name="Choi J.H."/>
            <person name="Cho S.R."/>
            <person name="Kim G.-H."/>
        </authorList>
    </citation>
    <scope>NUCLEOTIDE SEQUENCE</scope>
    <source>
        <strain evidence="10">BAW_Kor-Di-RS1</strain>
        <tissue evidence="10">Whole-body</tissue>
    </source>
</reference>
<dbReference type="CDD" id="cd23701">
    <property type="entry name" value="At1g26750"/>
    <property type="match status" value="1"/>
</dbReference>
<dbReference type="InterPro" id="IPR059242">
    <property type="entry name" value="mS23_dom"/>
</dbReference>
<evidence type="ECO:0000256" key="4">
    <source>
        <dbReference type="ARBA" id="ARBA00023128"/>
    </source>
</evidence>
<evidence type="ECO:0000256" key="2">
    <source>
        <dbReference type="ARBA" id="ARBA00009864"/>
    </source>
</evidence>
<feature type="coiled-coil region" evidence="7">
    <location>
        <begin position="2"/>
        <end position="43"/>
    </location>
</feature>
<feature type="coiled-coil region" evidence="7">
    <location>
        <begin position="84"/>
        <end position="111"/>
    </location>
</feature>
<accession>A0A835GC72</accession>
<evidence type="ECO:0000313" key="10">
    <source>
        <dbReference type="EMBL" id="KAF9413010.1"/>
    </source>
</evidence>
<organism evidence="10 11">
    <name type="scientific">Spodoptera exigua</name>
    <name type="common">Beet armyworm</name>
    <name type="synonym">Noctua fulgens</name>
    <dbReference type="NCBI Taxonomy" id="7107"/>
    <lineage>
        <taxon>Eukaryota</taxon>
        <taxon>Metazoa</taxon>
        <taxon>Ecdysozoa</taxon>
        <taxon>Arthropoda</taxon>
        <taxon>Hexapoda</taxon>
        <taxon>Insecta</taxon>
        <taxon>Pterygota</taxon>
        <taxon>Neoptera</taxon>
        <taxon>Endopterygota</taxon>
        <taxon>Lepidoptera</taxon>
        <taxon>Glossata</taxon>
        <taxon>Ditrysia</taxon>
        <taxon>Noctuoidea</taxon>
        <taxon>Noctuidae</taxon>
        <taxon>Amphipyrinae</taxon>
        <taxon>Spodoptera</taxon>
    </lineage>
</organism>
<dbReference type="Proteomes" id="UP000648187">
    <property type="component" value="Unassembled WGS sequence"/>
</dbReference>
<dbReference type="EMBL" id="JACKWZ010000172">
    <property type="protein sequence ID" value="KAF9413010.1"/>
    <property type="molecule type" value="Genomic_DNA"/>
</dbReference>
<evidence type="ECO:0000313" key="11">
    <source>
        <dbReference type="Proteomes" id="UP000648187"/>
    </source>
</evidence>
<evidence type="ECO:0000256" key="5">
    <source>
        <dbReference type="ARBA" id="ARBA00023274"/>
    </source>
</evidence>
<dbReference type="GO" id="GO:0006412">
    <property type="term" value="P:translation"/>
    <property type="evidence" value="ECO:0007669"/>
    <property type="project" value="InterPro"/>
</dbReference>
<evidence type="ECO:0000259" key="8">
    <source>
        <dbReference type="Pfam" id="PF04803"/>
    </source>
</evidence>
<keyword evidence="5" id="KW-0687">Ribonucleoprotein</keyword>
<evidence type="ECO:0000256" key="3">
    <source>
        <dbReference type="ARBA" id="ARBA00022980"/>
    </source>
</evidence>
<evidence type="ECO:0000256" key="7">
    <source>
        <dbReference type="SAM" id="Coils"/>
    </source>
</evidence>
<keyword evidence="4" id="KW-0496">Mitochondrion</keyword>
<keyword evidence="7" id="KW-0175">Coiled coil</keyword>